<reference evidence="10" key="2">
    <citation type="submission" date="2016-04" db="EMBL/GenBank/DDBJ databases">
        <title>First Complete Genome Sequence of a Subdivision 6 Acidobacterium.</title>
        <authorList>
            <person name="Huang S."/>
            <person name="Vieira S."/>
            <person name="Bunk B."/>
            <person name="Riedel T."/>
            <person name="Sproeer C."/>
            <person name="Overmann J."/>
        </authorList>
    </citation>
    <scope>NUCLEOTIDE SEQUENCE [LARGE SCALE GENOMIC DNA]</scope>
    <source>
        <strain evidence="10">DSM 100886 HEG_-6_39</strain>
    </source>
</reference>
<keyword evidence="10" id="KW-1185">Reference proteome</keyword>
<organism evidence="9 10">
    <name type="scientific">Luteitalea pratensis</name>
    <dbReference type="NCBI Taxonomy" id="1855912"/>
    <lineage>
        <taxon>Bacteria</taxon>
        <taxon>Pseudomonadati</taxon>
        <taxon>Acidobacteriota</taxon>
        <taxon>Vicinamibacteria</taxon>
        <taxon>Vicinamibacterales</taxon>
        <taxon>Vicinamibacteraceae</taxon>
        <taxon>Luteitalea</taxon>
    </lineage>
</organism>
<reference evidence="9 10" key="1">
    <citation type="journal article" date="2016" name="Genome Announc.">
        <title>First Complete Genome Sequence of a Subdivision 6 Acidobacterium Strain.</title>
        <authorList>
            <person name="Huang S."/>
            <person name="Vieira S."/>
            <person name="Bunk B."/>
            <person name="Riedel T."/>
            <person name="Sproer C."/>
            <person name="Overmann J."/>
        </authorList>
    </citation>
    <scope>NUCLEOTIDE SEQUENCE [LARGE SCALE GENOMIC DNA]</scope>
    <source>
        <strain evidence="10">DSM 100886 HEG_-6_39</strain>
    </source>
</reference>
<dbReference type="EMBL" id="CP015136">
    <property type="protein sequence ID" value="AMY09733.1"/>
    <property type="molecule type" value="Genomic_DNA"/>
</dbReference>
<dbReference type="GO" id="GO:0005975">
    <property type="term" value="P:carbohydrate metabolic process"/>
    <property type="evidence" value="ECO:0007669"/>
    <property type="project" value="UniProtKB-UniRule"/>
</dbReference>
<comment type="catalytic activity">
    <reaction evidence="1 7">
        <text>6-phospho-D-glucono-1,5-lactone + H2O = 6-phospho-D-gluconate + H(+)</text>
        <dbReference type="Rhea" id="RHEA:12556"/>
        <dbReference type="ChEBI" id="CHEBI:15377"/>
        <dbReference type="ChEBI" id="CHEBI:15378"/>
        <dbReference type="ChEBI" id="CHEBI:57955"/>
        <dbReference type="ChEBI" id="CHEBI:58759"/>
        <dbReference type="EC" id="3.1.1.31"/>
    </reaction>
</comment>
<dbReference type="UniPathway" id="UPA00115">
    <property type="reaction ID" value="UER00409"/>
</dbReference>
<evidence type="ECO:0000313" key="9">
    <source>
        <dbReference type="EMBL" id="AMY09733.1"/>
    </source>
</evidence>
<comment type="similarity">
    <text evidence="4 7">Belongs to the glucosamine/galactosamine-6-phosphate isomerase family. 6-phosphogluconolactonase subfamily.</text>
</comment>
<dbReference type="GO" id="GO:0017057">
    <property type="term" value="F:6-phosphogluconolactonase activity"/>
    <property type="evidence" value="ECO:0007669"/>
    <property type="project" value="UniProtKB-UniRule"/>
</dbReference>
<feature type="domain" description="Glucosamine/galactosamine-6-phosphate isomerase" evidence="8">
    <location>
        <begin position="12"/>
        <end position="240"/>
    </location>
</feature>
<dbReference type="NCBIfam" id="TIGR01198">
    <property type="entry name" value="pgl"/>
    <property type="match status" value="1"/>
</dbReference>
<dbReference type="InterPro" id="IPR006148">
    <property type="entry name" value="Glc/Gal-6P_isomerase"/>
</dbReference>
<proteinExistence type="inferred from homology"/>
<gene>
    <name evidence="9" type="primary">pgl_3</name>
    <name evidence="7" type="synonym">pgl</name>
    <name evidence="9" type="ORF">LuPra_02957</name>
</gene>
<protein>
    <recommendedName>
        <fullName evidence="6 7">6-phosphogluconolactonase</fullName>
        <shortName evidence="7">6PGL</shortName>
        <ecNumber evidence="5 7">3.1.1.31</ecNumber>
    </recommendedName>
</protein>
<evidence type="ECO:0000256" key="1">
    <source>
        <dbReference type="ARBA" id="ARBA00000832"/>
    </source>
</evidence>
<dbReference type="CDD" id="cd01400">
    <property type="entry name" value="6PGL"/>
    <property type="match status" value="1"/>
</dbReference>
<dbReference type="InterPro" id="IPR005900">
    <property type="entry name" value="6-phosphogluconolactonase_DevB"/>
</dbReference>
<comment type="pathway">
    <text evidence="3 7">Carbohydrate degradation; pentose phosphate pathway; D-ribulose 5-phosphate from D-glucose 6-phosphate (oxidative stage): step 2/3.</text>
</comment>
<dbReference type="PANTHER" id="PTHR11054">
    <property type="entry name" value="6-PHOSPHOGLUCONOLACTONASE"/>
    <property type="match status" value="1"/>
</dbReference>
<name>A0A143PNE5_LUTPR</name>
<evidence type="ECO:0000256" key="4">
    <source>
        <dbReference type="ARBA" id="ARBA00010662"/>
    </source>
</evidence>
<evidence type="ECO:0000256" key="5">
    <source>
        <dbReference type="ARBA" id="ARBA00013198"/>
    </source>
</evidence>
<dbReference type="Gene3D" id="3.40.50.1360">
    <property type="match status" value="1"/>
</dbReference>
<dbReference type="AlphaFoldDB" id="A0A143PNE5"/>
<comment type="function">
    <text evidence="2 7">Hydrolysis of 6-phosphogluconolactone to 6-phosphogluconate.</text>
</comment>
<dbReference type="EC" id="3.1.1.31" evidence="5 7"/>
<dbReference type="STRING" id="1855912.LuPra_02957"/>
<evidence type="ECO:0000259" key="8">
    <source>
        <dbReference type="Pfam" id="PF01182"/>
    </source>
</evidence>
<dbReference type="Pfam" id="PF01182">
    <property type="entry name" value="Glucosamine_iso"/>
    <property type="match status" value="1"/>
</dbReference>
<dbReference type="InterPro" id="IPR037171">
    <property type="entry name" value="NagB/RpiA_transferase-like"/>
</dbReference>
<dbReference type="PATRIC" id="fig|1813736.3.peg.3153"/>
<dbReference type="KEGG" id="abac:LuPra_02957"/>
<dbReference type="Proteomes" id="UP000076079">
    <property type="component" value="Chromosome"/>
</dbReference>
<evidence type="ECO:0000256" key="3">
    <source>
        <dbReference type="ARBA" id="ARBA00004961"/>
    </source>
</evidence>
<evidence type="ECO:0000256" key="2">
    <source>
        <dbReference type="ARBA" id="ARBA00002681"/>
    </source>
</evidence>
<evidence type="ECO:0000313" key="10">
    <source>
        <dbReference type="Proteomes" id="UP000076079"/>
    </source>
</evidence>
<evidence type="ECO:0000256" key="6">
    <source>
        <dbReference type="ARBA" id="ARBA00020337"/>
    </source>
</evidence>
<evidence type="ECO:0000256" key="7">
    <source>
        <dbReference type="RuleBase" id="RU365095"/>
    </source>
</evidence>
<dbReference type="GO" id="GO:0006098">
    <property type="term" value="P:pentose-phosphate shunt"/>
    <property type="evidence" value="ECO:0007669"/>
    <property type="project" value="UniProtKB-UniPathway"/>
</dbReference>
<dbReference type="SUPFAM" id="SSF100950">
    <property type="entry name" value="NagB/RpiA/CoA transferase-like"/>
    <property type="match status" value="1"/>
</dbReference>
<keyword evidence="7 9" id="KW-0378">Hydrolase</keyword>
<sequence>MARGALIRLASTPESVAAAAASEVLAVLEAAMAWRGEAHLALSGGRTPAALHRVLASLPFDGWSHVHVWFGDERMVAPAHADSNYRMARETLLSAVPVPEPQVHRWETELGPGEAASRYDAALRDLATRQERSAPAFDLLLLGMGADAHTASLFPGSPLLADAADGVDRAAPFATAVEVPTLNTWRLTVTPATIRAARTVFVLVVGGDKHAALRRVLGASPDPLEAPATLLHDVPGDLAWYVDRAALFGKPG</sequence>
<accession>A0A143PNE5</accession>
<dbReference type="InterPro" id="IPR039104">
    <property type="entry name" value="6PGL"/>
</dbReference>
<dbReference type="PANTHER" id="PTHR11054:SF0">
    <property type="entry name" value="6-PHOSPHOGLUCONOLACTONASE"/>
    <property type="match status" value="1"/>
</dbReference>